<feature type="domain" description="Outer membrane protein beta-barrel" evidence="5">
    <location>
        <begin position="368"/>
        <end position="767"/>
    </location>
</feature>
<dbReference type="SUPFAM" id="SSF56935">
    <property type="entry name" value="Porins"/>
    <property type="match status" value="1"/>
</dbReference>
<dbReference type="PANTHER" id="PTHR40980:SF4">
    <property type="entry name" value="TONB-DEPENDENT RECEPTOR-LIKE BETA-BARREL DOMAIN-CONTAINING PROTEIN"/>
    <property type="match status" value="1"/>
</dbReference>
<name>A0ABP7EYS0_9FLAO</name>
<keyword evidence="4" id="KW-0732">Signal</keyword>
<organism evidence="6 7">
    <name type="scientific">Flavobacterium ginsengisoli</name>
    <dbReference type="NCBI Taxonomy" id="871694"/>
    <lineage>
        <taxon>Bacteria</taxon>
        <taxon>Pseudomonadati</taxon>
        <taxon>Bacteroidota</taxon>
        <taxon>Flavobacteriia</taxon>
        <taxon>Flavobacteriales</taxon>
        <taxon>Flavobacteriaceae</taxon>
        <taxon>Flavobacterium</taxon>
    </lineage>
</organism>
<feature type="signal peptide" evidence="4">
    <location>
        <begin position="1"/>
        <end position="18"/>
    </location>
</feature>
<dbReference type="Gene3D" id="2.170.130.10">
    <property type="entry name" value="TonB-dependent receptor, plug domain"/>
    <property type="match status" value="1"/>
</dbReference>
<protein>
    <submittedName>
        <fullName evidence="6">Outer membrane beta-barrel family protein</fullName>
    </submittedName>
</protein>
<dbReference type="RefSeq" id="WP_198854933.1">
    <property type="nucleotide sequence ID" value="NZ_BAABDT010000001.1"/>
</dbReference>
<keyword evidence="3" id="KW-0998">Cell outer membrane</keyword>
<evidence type="ECO:0000313" key="6">
    <source>
        <dbReference type="EMBL" id="GAA3724395.1"/>
    </source>
</evidence>
<accession>A0ABP7EYS0</accession>
<dbReference type="Proteomes" id="UP001501367">
    <property type="component" value="Unassembled WGS sequence"/>
</dbReference>
<sequence>MFKIIIGTLLLLSCSLIAQNKIQGKVTDINNAPVKFSEVLLINKDSIVLKNELTNDLGNFNIETEPGDYSLKIKQRGKIVWHRNVIAIGSVDLGVIKIDAGENLNEVLVKTSKKTFVRKLDRLLFNVENSLSSTGGNAIDVLKVTPGLQVANSGINIIGKNSVTVMTDGRLVQLSGEDLINFLSSIPADNIKSVEVITAPPAKYDAAGNSGIININLKKLNKEEPFNANINSSYEQKTYAAGTIGGNINSQVDRLSIYTNVNYKNGAFKIRENRKYFYPDQLWDEYNNKKENINLLSGRIGMDYKLDSKNELGASYLGSLSKPSNTEIDQTNIYDNQNELTDYYTKTASFKHRKDFFHSYNVHYKNVLDSLGKSISGNIDYLIADQDTDRTFDINSFVNGNSAFYNAFTNGNQNVKITTSNIDVELPYKKLKYNFGGKVSFIDTNNFFNYYDISTGESVLDTKQSNEFKYTENTQAVYFSTESKMDKWEFQIGLRAESTQTKGFSKTLNETNKSKYIKLFPTAYASYNVNDKNQLALNYSRRVGRPSYYMTNPFRTYINDYSYIEGNPFIQPEFNNNIELSHTYNDNLTTSLSFGYLENGKSQVQLLDPITNVSKFTYLNFCDVYSISFDASYTLKKGQWLESYNYANLFYKKTIANAVLDNQIVEMASYYFNSNNTFILNKSKTFFASLDLAYRSPQIINISHMGETFNINAGAKYFLLNKNLQFALNFYDLLRDNKYRAYSYSNGVKSQSNNYADSQFMRFSVLYKFGNSKINVREKKRGNETESNRAN</sequence>
<reference evidence="7" key="1">
    <citation type="journal article" date="2019" name="Int. J. Syst. Evol. Microbiol.">
        <title>The Global Catalogue of Microorganisms (GCM) 10K type strain sequencing project: providing services to taxonomists for standard genome sequencing and annotation.</title>
        <authorList>
            <consortium name="The Broad Institute Genomics Platform"/>
            <consortium name="The Broad Institute Genome Sequencing Center for Infectious Disease"/>
            <person name="Wu L."/>
            <person name="Ma J."/>
        </authorList>
    </citation>
    <scope>NUCLEOTIDE SEQUENCE [LARGE SCALE GENOMIC DNA]</scope>
    <source>
        <strain evidence="7">JCM 17336</strain>
    </source>
</reference>
<gene>
    <name evidence="6" type="ORF">GCM10022422_01780</name>
</gene>
<dbReference type="Gene3D" id="2.40.170.20">
    <property type="entry name" value="TonB-dependent receptor, beta-barrel domain"/>
    <property type="match status" value="1"/>
</dbReference>
<comment type="subcellular location">
    <subcellularLocation>
        <location evidence="1">Cell outer membrane</location>
    </subcellularLocation>
</comment>
<feature type="chain" id="PRO_5046025424" evidence="4">
    <location>
        <begin position="19"/>
        <end position="791"/>
    </location>
</feature>
<evidence type="ECO:0000256" key="1">
    <source>
        <dbReference type="ARBA" id="ARBA00004442"/>
    </source>
</evidence>
<dbReference type="InterPro" id="IPR037066">
    <property type="entry name" value="Plug_dom_sf"/>
</dbReference>
<evidence type="ECO:0000256" key="4">
    <source>
        <dbReference type="SAM" id="SignalP"/>
    </source>
</evidence>
<evidence type="ECO:0000259" key="5">
    <source>
        <dbReference type="Pfam" id="PF14905"/>
    </source>
</evidence>
<dbReference type="InterPro" id="IPR036942">
    <property type="entry name" value="Beta-barrel_TonB_sf"/>
</dbReference>
<keyword evidence="7" id="KW-1185">Reference proteome</keyword>
<dbReference type="EMBL" id="BAABDT010000001">
    <property type="protein sequence ID" value="GAA3724395.1"/>
    <property type="molecule type" value="Genomic_DNA"/>
</dbReference>
<dbReference type="InterPro" id="IPR008969">
    <property type="entry name" value="CarboxyPept-like_regulatory"/>
</dbReference>
<comment type="caution">
    <text evidence="6">The sequence shown here is derived from an EMBL/GenBank/DDBJ whole genome shotgun (WGS) entry which is preliminary data.</text>
</comment>
<dbReference type="Pfam" id="PF14905">
    <property type="entry name" value="OMP_b-brl_3"/>
    <property type="match status" value="1"/>
</dbReference>
<keyword evidence="2" id="KW-0472">Membrane</keyword>
<proteinExistence type="predicted"/>
<evidence type="ECO:0000256" key="2">
    <source>
        <dbReference type="ARBA" id="ARBA00023136"/>
    </source>
</evidence>
<dbReference type="InterPro" id="IPR041700">
    <property type="entry name" value="OMP_b-brl_3"/>
</dbReference>
<dbReference type="SUPFAM" id="SSF49464">
    <property type="entry name" value="Carboxypeptidase regulatory domain-like"/>
    <property type="match status" value="1"/>
</dbReference>
<evidence type="ECO:0000313" key="7">
    <source>
        <dbReference type="Proteomes" id="UP001501367"/>
    </source>
</evidence>
<dbReference type="PANTHER" id="PTHR40980">
    <property type="entry name" value="PLUG DOMAIN-CONTAINING PROTEIN"/>
    <property type="match status" value="1"/>
</dbReference>
<evidence type="ECO:0000256" key="3">
    <source>
        <dbReference type="ARBA" id="ARBA00023237"/>
    </source>
</evidence>